<dbReference type="InterPro" id="IPR036388">
    <property type="entry name" value="WH-like_DNA-bd_sf"/>
</dbReference>
<dbReference type="InterPro" id="IPR000524">
    <property type="entry name" value="Tscrpt_reg_HTH_GntR"/>
</dbReference>
<dbReference type="PROSITE" id="PS50949">
    <property type="entry name" value="HTH_GNTR"/>
    <property type="match status" value="1"/>
</dbReference>
<keyword evidence="3" id="KW-0804">Transcription</keyword>
<accession>A0ABU0RNC7</accession>
<proteinExistence type="predicted"/>
<dbReference type="InterPro" id="IPR011711">
    <property type="entry name" value="GntR_C"/>
</dbReference>
<comment type="caution">
    <text evidence="6">The sequence shown here is derived from an EMBL/GenBank/DDBJ whole genome shotgun (WGS) entry which is preliminary data.</text>
</comment>
<dbReference type="GO" id="GO:0003677">
    <property type="term" value="F:DNA binding"/>
    <property type="evidence" value="ECO:0007669"/>
    <property type="project" value="UniProtKB-KW"/>
</dbReference>
<sequence>MPASSGNGAVTRSTLRQQIADALRDEVLAGRLQPGQEFTVKEIAEQYGVSATPVREALVDLSAQGLLEADQHRGFRVPEYSLADFRGMVEARGLVTDGMFHGLSKGLAAAGPSGVGSGGRVGGFASDSPGPRGFFVRVGDPRAAAALAGVRRRGEEARRAATAGELNILIGYDLRFWRELGALFGNQYLTDFLHRLRVQSWVCAVQHLRRHDDLRGRLWSGHTEVVDALTRRDLAEAHRIVDEYDAHSLALIEGLATDADAVASGGGDGESQSAGAGATPGPEKDNDDVTAPGGNGDNGGTHG</sequence>
<evidence type="ECO:0000313" key="7">
    <source>
        <dbReference type="Proteomes" id="UP001223072"/>
    </source>
</evidence>
<feature type="domain" description="HTH gntR-type" evidence="5">
    <location>
        <begin position="13"/>
        <end position="80"/>
    </location>
</feature>
<dbReference type="Pfam" id="PF07729">
    <property type="entry name" value="FCD"/>
    <property type="match status" value="1"/>
</dbReference>
<name>A0ABU0RNC7_9ACTN</name>
<reference evidence="6 7" key="1">
    <citation type="submission" date="2023-07" db="EMBL/GenBank/DDBJ databases">
        <title>Comparative genomics of wheat-associated soil bacteria to identify genetic determinants of phenazine resistance.</title>
        <authorList>
            <person name="Mouncey N."/>
        </authorList>
    </citation>
    <scope>NUCLEOTIDE SEQUENCE [LARGE SCALE GENOMIC DNA]</scope>
    <source>
        <strain evidence="6 7">W2I16</strain>
    </source>
</reference>
<dbReference type="Pfam" id="PF00392">
    <property type="entry name" value="GntR"/>
    <property type="match status" value="1"/>
</dbReference>
<dbReference type="EMBL" id="JAUSZS010000004">
    <property type="protein sequence ID" value="MDQ0933501.1"/>
    <property type="molecule type" value="Genomic_DNA"/>
</dbReference>
<evidence type="ECO:0000256" key="4">
    <source>
        <dbReference type="SAM" id="MobiDB-lite"/>
    </source>
</evidence>
<dbReference type="InterPro" id="IPR008920">
    <property type="entry name" value="TF_FadR/GntR_C"/>
</dbReference>
<dbReference type="PANTHER" id="PTHR43537:SF45">
    <property type="entry name" value="GNTR FAMILY REGULATORY PROTEIN"/>
    <property type="match status" value="1"/>
</dbReference>
<protein>
    <submittedName>
        <fullName evidence="6">DNA-binding GntR family transcriptional regulator</fullName>
    </submittedName>
</protein>
<feature type="region of interest" description="Disordered" evidence="4">
    <location>
        <begin position="262"/>
        <end position="303"/>
    </location>
</feature>
<evidence type="ECO:0000256" key="1">
    <source>
        <dbReference type="ARBA" id="ARBA00023015"/>
    </source>
</evidence>
<dbReference type="PANTHER" id="PTHR43537">
    <property type="entry name" value="TRANSCRIPTIONAL REGULATOR, GNTR FAMILY"/>
    <property type="match status" value="1"/>
</dbReference>
<dbReference type="RefSeq" id="WP_373431190.1">
    <property type="nucleotide sequence ID" value="NZ_JAUSZS010000004.1"/>
</dbReference>
<keyword evidence="7" id="KW-1185">Reference proteome</keyword>
<dbReference type="SUPFAM" id="SSF48008">
    <property type="entry name" value="GntR ligand-binding domain-like"/>
    <property type="match status" value="1"/>
</dbReference>
<keyword evidence="2 6" id="KW-0238">DNA-binding</keyword>
<dbReference type="Proteomes" id="UP001223072">
    <property type="component" value="Unassembled WGS sequence"/>
</dbReference>
<dbReference type="SMART" id="SM00345">
    <property type="entry name" value="HTH_GNTR"/>
    <property type="match status" value="1"/>
</dbReference>
<dbReference type="Gene3D" id="1.10.10.10">
    <property type="entry name" value="Winged helix-like DNA-binding domain superfamily/Winged helix DNA-binding domain"/>
    <property type="match status" value="1"/>
</dbReference>
<dbReference type="SUPFAM" id="SSF46785">
    <property type="entry name" value="Winged helix' DNA-binding domain"/>
    <property type="match status" value="1"/>
</dbReference>
<feature type="compositionally biased region" description="Gly residues" evidence="4">
    <location>
        <begin position="293"/>
        <end position="303"/>
    </location>
</feature>
<keyword evidence="1" id="KW-0805">Transcription regulation</keyword>
<gene>
    <name evidence="6" type="ORF">QFZ49_003441</name>
</gene>
<evidence type="ECO:0000259" key="5">
    <source>
        <dbReference type="PROSITE" id="PS50949"/>
    </source>
</evidence>
<dbReference type="CDD" id="cd07377">
    <property type="entry name" value="WHTH_GntR"/>
    <property type="match status" value="1"/>
</dbReference>
<evidence type="ECO:0000313" key="6">
    <source>
        <dbReference type="EMBL" id="MDQ0933501.1"/>
    </source>
</evidence>
<dbReference type="Gene3D" id="1.20.120.530">
    <property type="entry name" value="GntR ligand-binding domain-like"/>
    <property type="match status" value="1"/>
</dbReference>
<dbReference type="InterPro" id="IPR036390">
    <property type="entry name" value="WH_DNA-bd_sf"/>
</dbReference>
<evidence type="ECO:0000256" key="3">
    <source>
        <dbReference type="ARBA" id="ARBA00023163"/>
    </source>
</evidence>
<evidence type="ECO:0000256" key="2">
    <source>
        <dbReference type="ARBA" id="ARBA00023125"/>
    </source>
</evidence>
<organism evidence="6 7">
    <name type="scientific">Streptomyces turgidiscabies</name>
    <dbReference type="NCBI Taxonomy" id="85558"/>
    <lineage>
        <taxon>Bacteria</taxon>
        <taxon>Bacillati</taxon>
        <taxon>Actinomycetota</taxon>
        <taxon>Actinomycetes</taxon>
        <taxon>Kitasatosporales</taxon>
        <taxon>Streptomycetaceae</taxon>
        <taxon>Streptomyces</taxon>
    </lineage>
</organism>